<comment type="similarity">
    <text evidence="1 9 13">Belongs to the thymidine kinase family.</text>
</comment>
<evidence type="ECO:0000256" key="10">
    <source>
        <dbReference type="PIRSR" id="PIRSR035805-1"/>
    </source>
</evidence>
<dbReference type="GO" id="GO:0046104">
    <property type="term" value="P:thymidine metabolic process"/>
    <property type="evidence" value="ECO:0007669"/>
    <property type="project" value="TreeGrafter"/>
</dbReference>
<dbReference type="Proteomes" id="UP000003729">
    <property type="component" value="Unassembled WGS sequence"/>
</dbReference>
<dbReference type="Pfam" id="PF00265">
    <property type="entry name" value="TK"/>
    <property type="match status" value="1"/>
</dbReference>
<keyword evidence="5 9" id="KW-0808">Transferase</keyword>
<dbReference type="PANTHER" id="PTHR11441:SF0">
    <property type="entry name" value="THYMIDINE KINASE, CYTOSOLIC"/>
    <property type="match status" value="1"/>
</dbReference>
<dbReference type="GO" id="GO:0004797">
    <property type="term" value="F:thymidine kinase activity"/>
    <property type="evidence" value="ECO:0007669"/>
    <property type="project" value="UniProtKB-UniRule"/>
</dbReference>
<gene>
    <name evidence="9 14" type="primary">tdk</name>
    <name evidence="14" type="ORF">PROVALCAL_01798</name>
</gene>
<keyword evidence="9" id="KW-0479">Metal-binding</keyword>
<feature type="binding site" evidence="11">
    <location>
        <position position="192"/>
    </location>
    <ligand>
        <name>substrate</name>
    </ligand>
</feature>
<dbReference type="SUPFAM" id="SSF52540">
    <property type="entry name" value="P-loop containing nucleoside triphosphate hydrolases"/>
    <property type="match status" value="1"/>
</dbReference>
<comment type="subcellular location">
    <subcellularLocation>
        <location evidence="9">Cytoplasm</location>
    </subcellularLocation>
</comment>
<dbReference type="HAMAP" id="MF_00124">
    <property type="entry name" value="Thymidine_kinase"/>
    <property type="match status" value="1"/>
</dbReference>
<feature type="binding site" evidence="9">
    <location>
        <position position="196"/>
    </location>
    <ligand>
        <name>Zn(2+)</name>
        <dbReference type="ChEBI" id="CHEBI:29105"/>
    </ligand>
</feature>
<feature type="binding site" evidence="9">
    <location>
        <position position="161"/>
    </location>
    <ligand>
        <name>Zn(2+)</name>
        <dbReference type="ChEBI" id="CHEBI:29105"/>
    </ligand>
</feature>
<proteinExistence type="inferred from homology"/>
<keyword evidence="9" id="KW-0862">Zinc</keyword>
<dbReference type="PANTHER" id="PTHR11441">
    <property type="entry name" value="THYMIDINE KINASE"/>
    <property type="match status" value="1"/>
</dbReference>
<evidence type="ECO:0000256" key="5">
    <source>
        <dbReference type="ARBA" id="ARBA00022679"/>
    </source>
</evidence>
<sequence length="223" mass="25045">MLKYSETLFLGNRPMAQLYFYYSAMNAGKSTSLLQSSYNYHERGMRTLIFTAEIDNRFSHGKVSSRIGLSADALLFSPITDMAEIIKNENSVQKVHCVLIDECQFLTKQQVEQLCDVVDNLDIPVLCYGLRTDFSGELFAGSQYLLAWADKLVELKTVCYCGRKANKVLRIGGDGIPVYEGAQVDIGGNEKYISVCRKHYSDAIKQAQLMNSGAIEKTPFNFK</sequence>
<evidence type="ECO:0000256" key="8">
    <source>
        <dbReference type="ARBA" id="ARBA00022840"/>
    </source>
</evidence>
<dbReference type="InterPro" id="IPR001267">
    <property type="entry name" value="Thymidine_kinase"/>
</dbReference>
<comment type="caution">
    <text evidence="14">The sequence shown here is derived from an EMBL/GenBank/DDBJ whole genome shotgun (WGS) entry which is preliminary data.</text>
</comment>
<evidence type="ECO:0000256" key="6">
    <source>
        <dbReference type="ARBA" id="ARBA00022741"/>
    </source>
</evidence>
<feature type="binding site" evidence="9">
    <location>
        <begin position="23"/>
        <end position="30"/>
    </location>
    <ligand>
        <name>ATP</name>
        <dbReference type="ChEBI" id="CHEBI:30616"/>
    </ligand>
</feature>
<accession>B6XEL8</accession>
<comment type="subunit">
    <text evidence="9">Homotetramer.</text>
</comment>
<dbReference type="Gene3D" id="3.30.60.20">
    <property type="match status" value="1"/>
</dbReference>
<evidence type="ECO:0000313" key="15">
    <source>
        <dbReference type="Proteomes" id="UP000003729"/>
    </source>
</evidence>
<dbReference type="InterPro" id="IPR027417">
    <property type="entry name" value="P-loop_NTPase"/>
</dbReference>
<evidence type="ECO:0000256" key="7">
    <source>
        <dbReference type="ARBA" id="ARBA00022777"/>
    </source>
</evidence>
<keyword evidence="3 9" id="KW-0963">Cytoplasm</keyword>
<feature type="binding site" evidence="9">
    <location>
        <position position="159"/>
    </location>
    <ligand>
        <name>Zn(2+)</name>
        <dbReference type="ChEBI" id="CHEBI:29105"/>
    </ligand>
</feature>
<feature type="active site" description="Proton acceptor" evidence="9 10">
    <location>
        <position position="102"/>
    </location>
</feature>
<evidence type="ECO:0000256" key="2">
    <source>
        <dbReference type="ARBA" id="ARBA00012118"/>
    </source>
</evidence>
<organism evidence="14 15">
    <name type="scientific">Providencia alcalifaciens DSM 30120</name>
    <dbReference type="NCBI Taxonomy" id="520999"/>
    <lineage>
        <taxon>Bacteria</taxon>
        <taxon>Pseudomonadati</taxon>
        <taxon>Pseudomonadota</taxon>
        <taxon>Gammaproteobacteria</taxon>
        <taxon>Enterobacterales</taxon>
        <taxon>Morganellaceae</taxon>
        <taxon>Providencia</taxon>
    </lineage>
</organism>
<keyword evidence="8 9" id="KW-0067">ATP-binding</keyword>
<dbReference type="GO" id="GO:0005524">
    <property type="term" value="F:ATP binding"/>
    <property type="evidence" value="ECO:0007669"/>
    <property type="project" value="UniProtKB-UniRule"/>
</dbReference>
<reference evidence="14 15" key="1">
    <citation type="submission" date="2008-10" db="EMBL/GenBank/DDBJ databases">
        <title>Draft genome sequence of Providencia alcalifaciens (DSM 30120).</title>
        <authorList>
            <person name="Sudarsanam P."/>
            <person name="Ley R."/>
            <person name="Guruge J."/>
            <person name="Turnbaugh P.J."/>
            <person name="Mahowald M."/>
            <person name="Liep D."/>
            <person name="Gordon J."/>
        </authorList>
    </citation>
    <scope>NUCLEOTIDE SEQUENCE [LARGE SCALE GENOMIC DNA]</scope>
    <source>
        <strain evidence="14 15">DSM 30120</strain>
    </source>
</reference>
<evidence type="ECO:0000256" key="11">
    <source>
        <dbReference type="PIRSR" id="PIRSR035805-2"/>
    </source>
</evidence>
<dbReference type="AlphaFoldDB" id="B6XEL8"/>
<dbReference type="SUPFAM" id="SSF57716">
    <property type="entry name" value="Glucocorticoid receptor-like (DNA-binding domain)"/>
    <property type="match status" value="1"/>
</dbReference>
<dbReference type="GO" id="GO:0005829">
    <property type="term" value="C:cytosol"/>
    <property type="evidence" value="ECO:0007669"/>
    <property type="project" value="TreeGrafter"/>
</dbReference>
<feature type="binding site" evidence="9">
    <location>
        <begin position="101"/>
        <end position="104"/>
    </location>
    <ligand>
        <name>ATP</name>
        <dbReference type="ChEBI" id="CHEBI:30616"/>
    </ligand>
</feature>
<evidence type="ECO:0000256" key="12">
    <source>
        <dbReference type="RuleBase" id="RU000544"/>
    </source>
</evidence>
<comment type="catalytic activity">
    <reaction evidence="9 12">
        <text>thymidine + ATP = dTMP + ADP + H(+)</text>
        <dbReference type="Rhea" id="RHEA:19129"/>
        <dbReference type="ChEBI" id="CHEBI:15378"/>
        <dbReference type="ChEBI" id="CHEBI:17748"/>
        <dbReference type="ChEBI" id="CHEBI:30616"/>
        <dbReference type="ChEBI" id="CHEBI:63528"/>
        <dbReference type="ChEBI" id="CHEBI:456216"/>
        <dbReference type="EC" id="2.7.1.21"/>
    </reaction>
</comment>
<keyword evidence="4 9" id="KW-0237">DNA synthesis</keyword>
<name>B6XEL8_9GAMM</name>
<evidence type="ECO:0000256" key="3">
    <source>
        <dbReference type="ARBA" id="ARBA00022490"/>
    </source>
</evidence>
<keyword evidence="6 9" id="KW-0547">Nucleotide-binding</keyword>
<dbReference type="NCBIfam" id="NF003300">
    <property type="entry name" value="PRK04296.1-5"/>
    <property type="match status" value="1"/>
</dbReference>
<feature type="binding site" evidence="11">
    <location>
        <begin position="184"/>
        <end position="187"/>
    </location>
    <ligand>
        <name>substrate</name>
    </ligand>
</feature>
<dbReference type="GO" id="GO:0071897">
    <property type="term" value="P:DNA biosynthetic process"/>
    <property type="evidence" value="ECO:0007669"/>
    <property type="project" value="UniProtKB-KW"/>
</dbReference>
<dbReference type="GO" id="GO:0008270">
    <property type="term" value="F:zinc ion binding"/>
    <property type="evidence" value="ECO:0007669"/>
    <property type="project" value="UniProtKB-UniRule"/>
</dbReference>
<dbReference type="FunFam" id="3.40.50.300:FF:000323">
    <property type="entry name" value="Thymidine kinase"/>
    <property type="match status" value="1"/>
</dbReference>
<dbReference type="PIRSF" id="PIRSF035805">
    <property type="entry name" value="TK_cell"/>
    <property type="match status" value="1"/>
</dbReference>
<protein>
    <recommendedName>
        <fullName evidence="2 9">Thymidine kinase</fullName>
        <ecNumber evidence="2 9">2.7.1.21</ecNumber>
    </recommendedName>
</protein>
<dbReference type="EMBL" id="ABXW01000046">
    <property type="protein sequence ID" value="EEB45956.1"/>
    <property type="molecule type" value="Genomic_DNA"/>
</dbReference>
<evidence type="ECO:0000256" key="13">
    <source>
        <dbReference type="RuleBase" id="RU004165"/>
    </source>
</evidence>
<evidence type="ECO:0000256" key="1">
    <source>
        <dbReference type="ARBA" id="ARBA00007587"/>
    </source>
</evidence>
<dbReference type="InterPro" id="IPR020633">
    <property type="entry name" value="Thymidine_kinase_CS"/>
</dbReference>
<evidence type="ECO:0000256" key="4">
    <source>
        <dbReference type="ARBA" id="ARBA00022634"/>
    </source>
</evidence>
<dbReference type="EC" id="2.7.1.21" evidence="2 9"/>
<keyword evidence="7 9" id="KW-0418">Kinase</keyword>
<dbReference type="eggNOG" id="COG1435">
    <property type="taxonomic scope" value="Bacteria"/>
</dbReference>
<evidence type="ECO:0000313" key="14">
    <source>
        <dbReference type="EMBL" id="EEB45956.1"/>
    </source>
</evidence>
<evidence type="ECO:0000256" key="9">
    <source>
        <dbReference type="HAMAP-Rule" id="MF_00124"/>
    </source>
</evidence>
<reference evidence="14 15" key="2">
    <citation type="submission" date="2008-10" db="EMBL/GenBank/DDBJ databases">
        <authorList>
            <person name="Fulton L."/>
            <person name="Clifton S."/>
            <person name="Fulton B."/>
            <person name="Xu J."/>
            <person name="Minx P."/>
            <person name="Pepin K.H."/>
            <person name="Johnson M."/>
            <person name="Bhonagiri V."/>
            <person name="Nash W.E."/>
            <person name="Mardis E.R."/>
            <person name="Wilson R.K."/>
        </authorList>
    </citation>
    <scope>NUCLEOTIDE SEQUENCE [LARGE SCALE GENOMIC DNA]</scope>
    <source>
        <strain evidence="14 15">DSM 30120</strain>
    </source>
</reference>
<dbReference type="Gene3D" id="3.40.50.300">
    <property type="entry name" value="P-loop containing nucleotide triphosphate hydrolases"/>
    <property type="match status" value="1"/>
</dbReference>
<dbReference type="PROSITE" id="PS00603">
    <property type="entry name" value="TK_CELLULAR_TYPE"/>
    <property type="match status" value="1"/>
</dbReference>
<feature type="binding site" evidence="9">
    <location>
        <position position="199"/>
    </location>
    <ligand>
        <name>Zn(2+)</name>
        <dbReference type="ChEBI" id="CHEBI:29105"/>
    </ligand>
</feature>